<accession>K2K8M6</accession>
<dbReference type="eggNOG" id="COG3784">
    <property type="taxonomic scope" value="Bacteria"/>
</dbReference>
<dbReference type="AlphaFoldDB" id="K2K8M6"/>
<feature type="chain" id="PRO_5003859602" description="DUF1318 domain-containing protein" evidence="1">
    <location>
        <begin position="23"/>
        <end position="117"/>
    </location>
</feature>
<dbReference type="PIRSF" id="PIRSF025560">
    <property type="entry name" value="UCP025560"/>
    <property type="match status" value="1"/>
</dbReference>
<sequence>MKTTIQTCLMALMLVLSLPVAAQSMNLQQAMSALSEAKTAGTVGEKADGYLGAVTNSARAEQIVELINDARRQEYTRIAEENNIAVADVEAMAGKRAIERTQSGYYVQINGDWVKKP</sequence>
<dbReference type="STRING" id="740709.A10D4_08784"/>
<proteinExistence type="predicted"/>
<dbReference type="RefSeq" id="WP_008489013.1">
    <property type="nucleotide sequence ID" value="NZ_AMRG01000010.1"/>
</dbReference>
<comment type="caution">
    <text evidence="2">The sequence shown here is derived from an EMBL/GenBank/DDBJ whole genome shotgun (WGS) entry which is preliminary data.</text>
</comment>
<dbReference type="Proteomes" id="UP000014115">
    <property type="component" value="Unassembled WGS sequence"/>
</dbReference>
<protein>
    <recommendedName>
        <fullName evidence="4">DUF1318 domain-containing protein</fullName>
    </recommendedName>
</protein>
<evidence type="ECO:0008006" key="4">
    <source>
        <dbReference type="Google" id="ProtNLM"/>
    </source>
</evidence>
<evidence type="ECO:0000313" key="2">
    <source>
        <dbReference type="EMBL" id="EKE82922.1"/>
    </source>
</evidence>
<dbReference type="InterPro" id="IPR008309">
    <property type="entry name" value="YdbL"/>
</dbReference>
<gene>
    <name evidence="2" type="ORF">A10D4_08784</name>
</gene>
<dbReference type="EMBL" id="AMRG01000010">
    <property type="protein sequence ID" value="EKE82922.1"/>
    <property type="molecule type" value="Genomic_DNA"/>
</dbReference>
<dbReference type="Pfam" id="PF07027">
    <property type="entry name" value="DUF1318"/>
    <property type="match status" value="1"/>
</dbReference>
<dbReference type="OrthoDB" id="9798130at2"/>
<evidence type="ECO:0000256" key="1">
    <source>
        <dbReference type="SAM" id="SignalP"/>
    </source>
</evidence>
<name>K2K8M6_9GAMM</name>
<keyword evidence="1" id="KW-0732">Signal</keyword>
<feature type="signal peptide" evidence="1">
    <location>
        <begin position="1"/>
        <end position="22"/>
    </location>
</feature>
<dbReference type="PATRIC" id="fig|740709.3.peg.1779"/>
<evidence type="ECO:0000313" key="3">
    <source>
        <dbReference type="Proteomes" id="UP000014115"/>
    </source>
</evidence>
<reference evidence="2 3" key="1">
    <citation type="journal article" date="2012" name="J. Bacteriol.">
        <title>Genome Sequence of Idiomarina xiamenensis Type Strain 10-D-4.</title>
        <authorList>
            <person name="Lai Q."/>
            <person name="Wang L."/>
            <person name="Wang W."/>
            <person name="Shao Z."/>
        </authorList>
    </citation>
    <scope>NUCLEOTIDE SEQUENCE [LARGE SCALE GENOMIC DNA]</scope>
    <source>
        <strain evidence="2 3">10-D-4</strain>
    </source>
</reference>
<keyword evidence="3" id="KW-1185">Reference proteome</keyword>
<organism evidence="2 3">
    <name type="scientific">Idiomarina xiamenensis 10-D-4</name>
    <dbReference type="NCBI Taxonomy" id="740709"/>
    <lineage>
        <taxon>Bacteria</taxon>
        <taxon>Pseudomonadati</taxon>
        <taxon>Pseudomonadota</taxon>
        <taxon>Gammaproteobacteria</taxon>
        <taxon>Alteromonadales</taxon>
        <taxon>Idiomarinaceae</taxon>
        <taxon>Idiomarina</taxon>
    </lineage>
</organism>